<accession>A0A484MMR8</accession>
<proteinExistence type="predicted"/>
<name>A0A484MMR8_9ASTE</name>
<protein>
    <submittedName>
        <fullName evidence="1">Uncharacterized protein</fullName>
    </submittedName>
</protein>
<organism evidence="1 2">
    <name type="scientific">Cuscuta campestris</name>
    <dbReference type="NCBI Taxonomy" id="132261"/>
    <lineage>
        <taxon>Eukaryota</taxon>
        <taxon>Viridiplantae</taxon>
        <taxon>Streptophyta</taxon>
        <taxon>Embryophyta</taxon>
        <taxon>Tracheophyta</taxon>
        <taxon>Spermatophyta</taxon>
        <taxon>Magnoliopsida</taxon>
        <taxon>eudicotyledons</taxon>
        <taxon>Gunneridae</taxon>
        <taxon>Pentapetalae</taxon>
        <taxon>asterids</taxon>
        <taxon>lamiids</taxon>
        <taxon>Solanales</taxon>
        <taxon>Convolvulaceae</taxon>
        <taxon>Cuscuteae</taxon>
        <taxon>Cuscuta</taxon>
        <taxon>Cuscuta subgen. Grammica</taxon>
        <taxon>Cuscuta sect. Cleistogrammica</taxon>
    </lineage>
</organism>
<dbReference type="EMBL" id="OOIL02003813">
    <property type="protein sequence ID" value="VFQ89356.1"/>
    <property type="molecule type" value="Genomic_DNA"/>
</dbReference>
<gene>
    <name evidence="1" type="ORF">CCAM_LOCUS31132</name>
</gene>
<evidence type="ECO:0000313" key="2">
    <source>
        <dbReference type="Proteomes" id="UP000595140"/>
    </source>
</evidence>
<keyword evidence="2" id="KW-1185">Reference proteome</keyword>
<dbReference type="OrthoDB" id="3355217at2759"/>
<evidence type="ECO:0000313" key="1">
    <source>
        <dbReference type="EMBL" id="VFQ89356.1"/>
    </source>
</evidence>
<reference evidence="1 2" key="1">
    <citation type="submission" date="2018-04" db="EMBL/GenBank/DDBJ databases">
        <authorList>
            <person name="Vogel A."/>
        </authorList>
    </citation>
    <scope>NUCLEOTIDE SEQUENCE [LARGE SCALE GENOMIC DNA]</scope>
</reference>
<dbReference type="AlphaFoldDB" id="A0A484MMR8"/>
<dbReference type="Proteomes" id="UP000595140">
    <property type="component" value="Unassembled WGS sequence"/>
</dbReference>
<sequence length="99" mass="11370">MLSCDKFGVDSDPRLRNERISKFYNESILANKLAAELEELADNQILQGDDFDEMECRLRHAFWCLQDNEKNEAINGEEIVKVLEGMSDVDPHPSSRLLV</sequence>